<reference evidence="8" key="2">
    <citation type="submission" date="2021-05" db="UniProtKB">
        <authorList>
            <consortium name="EnsemblPlants"/>
        </authorList>
    </citation>
    <scope>IDENTIFICATION</scope>
    <source>
        <strain evidence="8">subsp. malaccensis</strain>
    </source>
</reference>
<evidence type="ECO:0000256" key="3">
    <source>
        <dbReference type="ARBA" id="ARBA00022982"/>
    </source>
</evidence>
<evidence type="ECO:0000313" key="8">
    <source>
        <dbReference type="EnsemblPlants" id="Ma11_p09820.1"/>
    </source>
</evidence>
<organism evidence="8 9">
    <name type="scientific">Musa acuminata subsp. malaccensis</name>
    <name type="common">Wild banana</name>
    <name type="synonym">Musa malaccensis</name>
    <dbReference type="NCBI Taxonomy" id="214687"/>
    <lineage>
        <taxon>Eukaryota</taxon>
        <taxon>Viridiplantae</taxon>
        <taxon>Streptophyta</taxon>
        <taxon>Embryophyta</taxon>
        <taxon>Tracheophyta</taxon>
        <taxon>Spermatophyta</taxon>
        <taxon>Magnoliopsida</taxon>
        <taxon>Liliopsida</taxon>
        <taxon>Zingiberales</taxon>
        <taxon>Musaceae</taxon>
        <taxon>Musa</taxon>
    </lineage>
</organism>
<evidence type="ECO:0000313" key="7">
    <source>
        <dbReference type="EMBL" id="CAG1864064.1"/>
    </source>
</evidence>
<dbReference type="PROSITE" id="PS00194">
    <property type="entry name" value="THIOREDOXIN_1"/>
    <property type="match status" value="1"/>
</dbReference>
<dbReference type="AlphaFoldDB" id="A0A804L652"/>
<dbReference type="OMA" id="CRMALAY"/>
<name>A0A804L652_MUSAM</name>
<keyword evidence="3" id="KW-0249">Electron transport</keyword>
<dbReference type="Gramene" id="Ma11_t09820.1">
    <property type="protein sequence ID" value="Ma11_p09820.1"/>
    <property type="gene ID" value="Ma11_g09820"/>
</dbReference>
<dbReference type="EMBL" id="HG996475">
    <property type="protein sequence ID" value="CAG1864064.1"/>
    <property type="molecule type" value="Genomic_DNA"/>
</dbReference>
<keyword evidence="2" id="KW-0809">Transit peptide</keyword>
<accession>A0A804L652</accession>
<dbReference type="InterPro" id="IPR036249">
    <property type="entry name" value="Thioredoxin-like_sf"/>
</dbReference>
<dbReference type="Pfam" id="PF00085">
    <property type="entry name" value="Thioredoxin"/>
    <property type="match status" value="1"/>
</dbReference>
<dbReference type="PANTHER" id="PTHR45663:SF21">
    <property type="entry name" value="THIOREDOXIN M3, CHLOROPLASTIC"/>
    <property type="match status" value="1"/>
</dbReference>
<proteinExistence type="predicted"/>
<evidence type="ECO:0000259" key="6">
    <source>
        <dbReference type="PROSITE" id="PS51352"/>
    </source>
</evidence>
<protein>
    <submittedName>
        <fullName evidence="7">(wild Malaysian banana) hypothetical protein</fullName>
    </submittedName>
</protein>
<feature type="domain" description="Thioredoxin" evidence="6">
    <location>
        <begin position="1"/>
        <end position="166"/>
    </location>
</feature>
<keyword evidence="5" id="KW-0676">Redox-active center</keyword>
<dbReference type="GO" id="GO:0005737">
    <property type="term" value="C:cytoplasm"/>
    <property type="evidence" value="ECO:0000318"/>
    <property type="project" value="GO_Central"/>
</dbReference>
<dbReference type="CDD" id="cd02947">
    <property type="entry name" value="TRX_family"/>
    <property type="match status" value="1"/>
</dbReference>
<dbReference type="OrthoDB" id="2121326at2759"/>
<keyword evidence="4" id="KW-1015">Disulfide bond</keyword>
<dbReference type="SUPFAM" id="SSF52833">
    <property type="entry name" value="Thioredoxin-like"/>
    <property type="match status" value="1"/>
</dbReference>
<dbReference type="FunFam" id="3.40.30.10:FF:000001">
    <property type="entry name" value="Thioredoxin"/>
    <property type="match status" value="1"/>
</dbReference>
<dbReference type="PANTHER" id="PTHR45663">
    <property type="entry name" value="GEO12009P1"/>
    <property type="match status" value="1"/>
</dbReference>
<dbReference type="Proteomes" id="UP000012960">
    <property type="component" value="Unplaced"/>
</dbReference>
<evidence type="ECO:0000256" key="4">
    <source>
        <dbReference type="ARBA" id="ARBA00023157"/>
    </source>
</evidence>
<dbReference type="InterPro" id="IPR017937">
    <property type="entry name" value="Thioredoxin_CS"/>
</dbReference>
<evidence type="ECO:0000256" key="5">
    <source>
        <dbReference type="ARBA" id="ARBA00023284"/>
    </source>
</evidence>
<keyword evidence="9" id="KW-1185">Reference proteome</keyword>
<evidence type="ECO:0000313" key="9">
    <source>
        <dbReference type="Proteomes" id="UP000012960"/>
    </source>
</evidence>
<dbReference type="PROSITE" id="PS51352">
    <property type="entry name" value="THIOREDOXIN_2"/>
    <property type="match status" value="1"/>
</dbReference>
<gene>
    <name evidence="7" type="ORF">GSMUA_15640.1</name>
</gene>
<dbReference type="EnsemblPlants" id="Ma11_t09820.1">
    <property type="protein sequence ID" value="Ma11_p09820.1"/>
    <property type="gene ID" value="Ma11_g09820"/>
</dbReference>
<dbReference type="InterPro" id="IPR013766">
    <property type="entry name" value="Thioredoxin_domain"/>
</dbReference>
<dbReference type="InParanoid" id="A0A804L652"/>
<evidence type="ECO:0000256" key="2">
    <source>
        <dbReference type="ARBA" id="ARBA00022946"/>
    </source>
</evidence>
<evidence type="ECO:0000256" key="1">
    <source>
        <dbReference type="ARBA" id="ARBA00022448"/>
    </source>
</evidence>
<dbReference type="PRINTS" id="PR00421">
    <property type="entry name" value="THIOREDOXIN"/>
</dbReference>
<dbReference type="Gene3D" id="3.40.30.10">
    <property type="entry name" value="Glutaredoxin"/>
    <property type="match status" value="1"/>
</dbReference>
<reference evidence="7" key="1">
    <citation type="submission" date="2021-03" db="EMBL/GenBank/DDBJ databases">
        <authorList>
            <consortium name="Genoscope - CEA"/>
            <person name="William W."/>
        </authorList>
    </citation>
    <scope>NUCLEOTIDE SEQUENCE</scope>
    <source>
        <strain evidence="7">Doubled-haploid Pahang</strain>
    </source>
</reference>
<dbReference type="FunCoup" id="A0A804L652">
    <property type="interactions" value="1045"/>
</dbReference>
<keyword evidence="1" id="KW-0813">Transport</keyword>
<sequence length="167" mass="18299">MAAAYRAPPPCLACPAPAARGTVASVPPFRLRNSFPHGLRGPGIRTPSSFSSVSVARRRDAPETITASAWDVTVLQNGLPVLVEFWASWCGPCKMVDRLLDEIARDYAGRIKIYKLDADDYPQIADFEGIDRVPTVLLFKNGEKLKSLTGTMPKSLYVEAIEQLLSH</sequence>
<dbReference type="GO" id="GO:0015035">
    <property type="term" value="F:protein-disulfide reductase activity"/>
    <property type="evidence" value="ECO:0000318"/>
    <property type="project" value="GO_Central"/>
</dbReference>